<protein>
    <recommendedName>
        <fullName evidence="3">C2H2-type domain-containing protein</fullName>
    </recommendedName>
</protein>
<dbReference type="PROSITE" id="PS50157">
    <property type="entry name" value="ZINC_FINGER_C2H2_2"/>
    <property type="match status" value="1"/>
</dbReference>
<keyword evidence="1" id="KW-0863">Zinc-finger</keyword>
<feature type="compositionally biased region" description="Polar residues" evidence="2">
    <location>
        <begin position="96"/>
        <end position="108"/>
    </location>
</feature>
<evidence type="ECO:0000256" key="2">
    <source>
        <dbReference type="SAM" id="MobiDB-lite"/>
    </source>
</evidence>
<dbReference type="OrthoDB" id="6077919at2759"/>
<comment type="caution">
    <text evidence="4">The sequence shown here is derived from an EMBL/GenBank/DDBJ whole genome shotgun (WGS) entry which is preliminary data.</text>
</comment>
<sequence length="108" mass="11895">MPPRLGEPSPVPFLETVLRWSPAPSPPPLKKRKTRKVRKPYMCDLCPMAFQRPSALESSLVNFPAFVCENCGSAFSYKTNLTRHGHGCPQEDGSEEPSTSFASASNNV</sequence>
<evidence type="ECO:0000313" key="4">
    <source>
        <dbReference type="EMBL" id="KAF9506949.1"/>
    </source>
</evidence>
<evidence type="ECO:0000256" key="1">
    <source>
        <dbReference type="PROSITE-ProRule" id="PRU00042"/>
    </source>
</evidence>
<dbReference type="InterPro" id="IPR013087">
    <property type="entry name" value="Znf_C2H2_type"/>
</dbReference>
<dbReference type="Gene3D" id="3.30.160.60">
    <property type="entry name" value="Classic Zinc Finger"/>
    <property type="match status" value="1"/>
</dbReference>
<evidence type="ECO:0000313" key="5">
    <source>
        <dbReference type="Proteomes" id="UP000886523"/>
    </source>
</evidence>
<organism evidence="4 5">
    <name type="scientific">Hydnum rufescens UP504</name>
    <dbReference type="NCBI Taxonomy" id="1448309"/>
    <lineage>
        <taxon>Eukaryota</taxon>
        <taxon>Fungi</taxon>
        <taxon>Dikarya</taxon>
        <taxon>Basidiomycota</taxon>
        <taxon>Agaricomycotina</taxon>
        <taxon>Agaricomycetes</taxon>
        <taxon>Cantharellales</taxon>
        <taxon>Hydnaceae</taxon>
        <taxon>Hydnum</taxon>
    </lineage>
</organism>
<dbReference type="Proteomes" id="UP000886523">
    <property type="component" value="Unassembled WGS sequence"/>
</dbReference>
<reference evidence="4" key="1">
    <citation type="journal article" date="2020" name="Nat. Commun.">
        <title>Large-scale genome sequencing of mycorrhizal fungi provides insights into the early evolution of symbiotic traits.</title>
        <authorList>
            <person name="Miyauchi S."/>
            <person name="Kiss E."/>
            <person name="Kuo A."/>
            <person name="Drula E."/>
            <person name="Kohler A."/>
            <person name="Sanchez-Garcia M."/>
            <person name="Morin E."/>
            <person name="Andreopoulos B."/>
            <person name="Barry K.W."/>
            <person name="Bonito G."/>
            <person name="Buee M."/>
            <person name="Carver A."/>
            <person name="Chen C."/>
            <person name="Cichocki N."/>
            <person name="Clum A."/>
            <person name="Culley D."/>
            <person name="Crous P.W."/>
            <person name="Fauchery L."/>
            <person name="Girlanda M."/>
            <person name="Hayes R.D."/>
            <person name="Keri Z."/>
            <person name="LaButti K."/>
            <person name="Lipzen A."/>
            <person name="Lombard V."/>
            <person name="Magnuson J."/>
            <person name="Maillard F."/>
            <person name="Murat C."/>
            <person name="Nolan M."/>
            <person name="Ohm R.A."/>
            <person name="Pangilinan J."/>
            <person name="Pereira M.F."/>
            <person name="Perotto S."/>
            <person name="Peter M."/>
            <person name="Pfister S."/>
            <person name="Riley R."/>
            <person name="Sitrit Y."/>
            <person name="Stielow J.B."/>
            <person name="Szollosi G."/>
            <person name="Zifcakova L."/>
            <person name="Stursova M."/>
            <person name="Spatafora J.W."/>
            <person name="Tedersoo L."/>
            <person name="Vaario L.M."/>
            <person name="Yamada A."/>
            <person name="Yan M."/>
            <person name="Wang P."/>
            <person name="Xu J."/>
            <person name="Bruns T."/>
            <person name="Baldrian P."/>
            <person name="Vilgalys R."/>
            <person name="Dunand C."/>
            <person name="Henrissat B."/>
            <person name="Grigoriev I.V."/>
            <person name="Hibbett D."/>
            <person name="Nagy L.G."/>
            <person name="Martin F.M."/>
        </authorList>
    </citation>
    <scope>NUCLEOTIDE SEQUENCE</scope>
    <source>
        <strain evidence="4">UP504</strain>
    </source>
</reference>
<dbReference type="SUPFAM" id="SSF57667">
    <property type="entry name" value="beta-beta-alpha zinc fingers"/>
    <property type="match status" value="1"/>
</dbReference>
<dbReference type="AlphaFoldDB" id="A0A9P6DQ38"/>
<proteinExistence type="predicted"/>
<feature type="domain" description="C2H2-type" evidence="3">
    <location>
        <begin position="66"/>
        <end position="97"/>
    </location>
</feature>
<gene>
    <name evidence="4" type="ORF">BS47DRAFT_1352311</name>
</gene>
<evidence type="ECO:0000259" key="3">
    <source>
        <dbReference type="PROSITE" id="PS50157"/>
    </source>
</evidence>
<keyword evidence="1" id="KW-0479">Metal-binding</keyword>
<dbReference type="InterPro" id="IPR036236">
    <property type="entry name" value="Znf_C2H2_sf"/>
</dbReference>
<keyword evidence="1" id="KW-0862">Zinc</keyword>
<feature type="region of interest" description="Disordered" evidence="2">
    <location>
        <begin position="83"/>
        <end position="108"/>
    </location>
</feature>
<dbReference type="Pfam" id="PF00096">
    <property type="entry name" value="zf-C2H2"/>
    <property type="match status" value="1"/>
</dbReference>
<accession>A0A9P6DQ38</accession>
<keyword evidence="5" id="KW-1185">Reference proteome</keyword>
<dbReference type="EMBL" id="MU129094">
    <property type="protein sequence ID" value="KAF9506949.1"/>
    <property type="molecule type" value="Genomic_DNA"/>
</dbReference>
<name>A0A9P6DQ38_9AGAM</name>
<dbReference type="GO" id="GO:0008270">
    <property type="term" value="F:zinc ion binding"/>
    <property type="evidence" value="ECO:0007669"/>
    <property type="project" value="UniProtKB-KW"/>
</dbReference>